<dbReference type="AlphaFoldDB" id="A0A9P7BIZ8"/>
<dbReference type="Proteomes" id="UP000716291">
    <property type="component" value="Unassembled WGS sequence"/>
</dbReference>
<accession>A0A9P7BIZ8</accession>
<sequence>MSDRRCSRSAAIRAVSSEVVRPASSLLLVTPTERSSNSTICRATARRCAALAAPRYARVVAATVDTRTASSSACAAW</sequence>
<reference evidence="1" key="1">
    <citation type="journal article" date="2020" name="Microb. Genom.">
        <title>Genetic diversity of clinical and environmental Mucorales isolates obtained from an investigation of mucormycosis cases among solid organ transplant recipients.</title>
        <authorList>
            <person name="Nguyen M.H."/>
            <person name="Kaul D."/>
            <person name="Muto C."/>
            <person name="Cheng S.J."/>
            <person name="Richter R.A."/>
            <person name="Bruno V.M."/>
            <person name="Liu G."/>
            <person name="Beyhan S."/>
            <person name="Sundermann A.J."/>
            <person name="Mounaud S."/>
            <person name="Pasculle A.W."/>
            <person name="Nierman W.C."/>
            <person name="Driscoll E."/>
            <person name="Cumbie R."/>
            <person name="Clancy C.J."/>
            <person name="Dupont C.L."/>
        </authorList>
    </citation>
    <scope>NUCLEOTIDE SEQUENCE</scope>
    <source>
        <strain evidence="1">GL11</strain>
    </source>
</reference>
<evidence type="ECO:0000313" key="1">
    <source>
        <dbReference type="EMBL" id="KAG1274592.1"/>
    </source>
</evidence>
<comment type="caution">
    <text evidence="1">The sequence shown here is derived from an EMBL/GenBank/DDBJ whole genome shotgun (WGS) entry which is preliminary data.</text>
</comment>
<organism evidence="1 2">
    <name type="scientific">Rhizopus oryzae</name>
    <name type="common">Mucormycosis agent</name>
    <name type="synonym">Rhizopus arrhizus var. delemar</name>
    <dbReference type="NCBI Taxonomy" id="64495"/>
    <lineage>
        <taxon>Eukaryota</taxon>
        <taxon>Fungi</taxon>
        <taxon>Fungi incertae sedis</taxon>
        <taxon>Mucoromycota</taxon>
        <taxon>Mucoromycotina</taxon>
        <taxon>Mucoromycetes</taxon>
        <taxon>Mucorales</taxon>
        <taxon>Mucorineae</taxon>
        <taxon>Rhizopodaceae</taxon>
        <taxon>Rhizopus</taxon>
    </lineage>
</organism>
<proteinExistence type="predicted"/>
<dbReference type="EMBL" id="JAANQT010011060">
    <property type="protein sequence ID" value="KAG1274592.1"/>
    <property type="molecule type" value="Genomic_DNA"/>
</dbReference>
<name>A0A9P7BIZ8_RHIOR</name>
<evidence type="ECO:0000313" key="2">
    <source>
        <dbReference type="Proteomes" id="UP000716291"/>
    </source>
</evidence>
<protein>
    <submittedName>
        <fullName evidence="1">Uncharacterized protein</fullName>
    </submittedName>
</protein>
<keyword evidence="2" id="KW-1185">Reference proteome</keyword>
<gene>
    <name evidence="1" type="ORF">G6F64_015092</name>
</gene>